<dbReference type="GO" id="GO:0016881">
    <property type="term" value="F:acid-amino acid ligase activity"/>
    <property type="evidence" value="ECO:0007669"/>
    <property type="project" value="UniProtKB-ARBA"/>
</dbReference>
<reference evidence="5" key="1">
    <citation type="submission" date="2024-07" db="EMBL/GenBank/DDBJ databases">
        <title>Identification and characteristics of an arsenic-resistant bacterial isolate, which belongs to a novel species.</title>
        <authorList>
            <person name="Juszczyk A."/>
            <person name="Kowalczyk A."/>
            <person name="Was K."/>
            <person name="Kosowicz W."/>
            <person name="Budzyn A."/>
            <person name="Latowski D."/>
        </authorList>
    </citation>
    <scope>NUCLEOTIDE SEQUENCE</scope>
    <source>
        <strain evidence="5">As8PL</strain>
    </source>
</reference>
<evidence type="ECO:0000256" key="1">
    <source>
        <dbReference type="ARBA" id="ARBA00004924"/>
    </source>
</evidence>
<dbReference type="RefSeq" id="WP_368505920.1">
    <property type="nucleotide sequence ID" value="NZ_CP162551.1"/>
</dbReference>
<dbReference type="InterPro" id="IPR007310">
    <property type="entry name" value="Aerobactin_biosyn_IucA/IucC_N"/>
</dbReference>
<protein>
    <submittedName>
        <fullName evidence="5">IucA/IucC family siderophore biosynthesis protein</fullName>
    </submittedName>
</protein>
<dbReference type="PANTHER" id="PTHR34384">
    <property type="entry name" value="L-2,3-DIAMINOPROPANOATE--CITRATE LIGASE"/>
    <property type="match status" value="1"/>
</dbReference>
<dbReference type="InterPro" id="IPR037455">
    <property type="entry name" value="LucA/IucC-like"/>
</dbReference>
<dbReference type="AlphaFoldDB" id="A0AB39BZC9"/>
<evidence type="ECO:0000259" key="4">
    <source>
        <dbReference type="Pfam" id="PF06276"/>
    </source>
</evidence>
<dbReference type="InterPro" id="IPR022770">
    <property type="entry name" value="IucA/IucC-like_C"/>
</dbReference>
<dbReference type="EMBL" id="CP162551">
    <property type="protein sequence ID" value="XDI38661.1"/>
    <property type="molecule type" value="Genomic_DNA"/>
</dbReference>
<gene>
    <name evidence="5" type="ORF">AB3N04_10350</name>
</gene>
<proteinExistence type="inferred from homology"/>
<organism evidence="5">
    <name type="scientific">Alkalihalophilus sp. As8PL</name>
    <dbReference type="NCBI Taxonomy" id="3237103"/>
    <lineage>
        <taxon>Bacteria</taxon>
        <taxon>Bacillati</taxon>
        <taxon>Bacillota</taxon>
        <taxon>Bacilli</taxon>
        <taxon>Bacillales</taxon>
        <taxon>Bacillaceae</taxon>
        <taxon>Alkalihalophilus</taxon>
    </lineage>
</organism>
<comment type="similarity">
    <text evidence="2">Belongs to the IucA/IucC family.</text>
</comment>
<evidence type="ECO:0000256" key="2">
    <source>
        <dbReference type="ARBA" id="ARBA00007832"/>
    </source>
</evidence>
<dbReference type="Pfam" id="PF04183">
    <property type="entry name" value="IucA_IucC"/>
    <property type="match status" value="1"/>
</dbReference>
<dbReference type="GO" id="GO:0019290">
    <property type="term" value="P:siderophore biosynthetic process"/>
    <property type="evidence" value="ECO:0007669"/>
    <property type="project" value="InterPro"/>
</dbReference>
<name>A0AB39BZC9_9BACI</name>
<dbReference type="Gene3D" id="1.10.510.40">
    <property type="match status" value="1"/>
</dbReference>
<dbReference type="Pfam" id="PF06276">
    <property type="entry name" value="FhuF"/>
    <property type="match status" value="1"/>
</dbReference>
<evidence type="ECO:0000313" key="5">
    <source>
        <dbReference type="EMBL" id="XDI38661.1"/>
    </source>
</evidence>
<feature type="domain" description="Aerobactin siderophore biosynthesis IucA/IucC-like C-terminal" evidence="4">
    <location>
        <begin position="411"/>
        <end position="571"/>
    </location>
</feature>
<sequence>MTSTAKRIAEEASFKAFLNSYLREVNAGQFINREELSSKQAENLLSEPYVLMLNLPHQSLRLAVEITYKSLVGRHSFGDVIIKYSGHSSGWKKEEKLAAMVTLIQELHIDSKVKLGQNGELLLRIIDSYETMAHIIDQRMKEGEALYRADQTFIEAEQSLLYGHWLHPTPKSRQGMPWWQHKTYSPEMCGKFQLHYFKVNRSFLLSCSEGSEDAISLIHEELKKEYRDLSIDEDFPLIPMHPLQAQWLLEQPSIKKALKERIIINVGLLGADFTATSSIRTVYNCTSKWMYKFSIPVKVTNSLRVNKTKELVAGKTMAKLVRELPLLKKYSAFKFIKDPAFLTVQLPGLKESGFEMIIRENPFHVGEDRGITTVAALVQDPLPGCQSKLYKLIKKLSMSESRDLATVSFNWFKKYVDKTLIPLMDLYDSYGIALEAHQQNSVIDVSTGYPETYFYRDNQGYYLSNLYKNRLIYMEPELVESPELFYREEVIQERFIYYLLMNHLFSIINRFGTDGLLAEEMLILYLKEQLVDLHDRYNGAGHRLVAKLLSEEKLALKANLLTRFHDVDELTAKLEQAVYTTIENPFHSNSMRGEVLCATNTSIPI</sequence>
<accession>A0AB39BZC9</accession>
<dbReference type="PANTHER" id="PTHR34384:SF5">
    <property type="entry name" value="L-2,3-DIAMINOPROPANOATE--CITRATE LIGASE"/>
    <property type="match status" value="1"/>
</dbReference>
<comment type="pathway">
    <text evidence="1">Siderophore biosynthesis.</text>
</comment>
<feature type="domain" description="Aerobactin siderophore biosynthesis IucA/IucC N-terminal" evidence="3">
    <location>
        <begin position="152"/>
        <end position="379"/>
    </location>
</feature>
<evidence type="ECO:0000259" key="3">
    <source>
        <dbReference type="Pfam" id="PF04183"/>
    </source>
</evidence>